<dbReference type="Proteomes" id="UP001204851">
    <property type="component" value="Unassembled WGS sequence"/>
</dbReference>
<accession>A0ABT1BHF7</accession>
<dbReference type="RefSeq" id="WP_252767955.1">
    <property type="nucleotide sequence ID" value="NZ_JAMXMC010000001.1"/>
</dbReference>
<name>A0ABT1BHF7_9BURK</name>
<keyword evidence="2" id="KW-1185">Reference proteome</keyword>
<evidence type="ECO:0000313" key="1">
    <source>
        <dbReference type="EMBL" id="MCO5975523.1"/>
    </source>
</evidence>
<sequence>MNTAFTASTASTRAGLLGLAFVTCLTLLGGVSRIADHQVRDVQLAQAAATPMALANTAEVPVQVIHIVGKRIANT</sequence>
<evidence type="ECO:0000313" key="2">
    <source>
        <dbReference type="Proteomes" id="UP001204851"/>
    </source>
</evidence>
<organism evidence="1 2">
    <name type="scientific">Ideonella oryzae</name>
    <dbReference type="NCBI Taxonomy" id="2937441"/>
    <lineage>
        <taxon>Bacteria</taxon>
        <taxon>Pseudomonadati</taxon>
        <taxon>Pseudomonadota</taxon>
        <taxon>Betaproteobacteria</taxon>
        <taxon>Burkholderiales</taxon>
        <taxon>Sphaerotilaceae</taxon>
        <taxon>Ideonella</taxon>
    </lineage>
</organism>
<reference evidence="1 2" key="1">
    <citation type="submission" date="2022-06" db="EMBL/GenBank/DDBJ databases">
        <title>Ideonella sp. NS12-5 Genome sequencing and assembly.</title>
        <authorList>
            <person name="Jung Y."/>
        </authorList>
    </citation>
    <scope>NUCLEOTIDE SEQUENCE [LARGE SCALE GENOMIC DNA]</scope>
    <source>
        <strain evidence="1 2">NS12-5</strain>
    </source>
</reference>
<protein>
    <recommendedName>
        <fullName evidence="3">Flp pilus assembly protein CpaB</fullName>
    </recommendedName>
</protein>
<dbReference type="EMBL" id="JAMXMC010000001">
    <property type="protein sequence ID" value="MCO5975523.1"/>
    <property type="molecule type" value="Genomic_DNA"/>
</dbReference>
<proteinExistence type="predicted"/>
<evidence type="ECO:0008006" key="3">
    <source>
        <dbReference type="Google" id="ProtNLM"/>
    </source>
</evidence>
<gene>
    <name evidence="1" type="ORF">M0L44_02145</name>
</gene>
<comment type="caution">
    <text evidence="1">The sequence shown here is derived from an EMBL/GenBank/DDBJ whole genome shotgun (WGS) entry which is preliminary data.</text>
</comment>